<sequence>MSSGLVLSQLFSIVHSIIQSTPKPQSPCPELLFSNVIPSNSQIQVINRTIETVEEDICGLDAEIASLQQSAQQLMGRRTELKHFVRNHRGAVSVMRRIPSDVLVEIFLRCLDPNAPLGPPYRGGTLESIVQVCGRWRTIAMESPQLWRHFDIQGNPSNFAPLTRKIRLQLGRSRQIPICITLDTRECEDTYPTDILDLFLRVSARWQDIRLSLSPAHYMHLFASTCDFPVLKRLALICWDQLDWSAGDVIHFFSALPALEELLEFPWAWLRKCTLTRCDEDMILRILPLLAPDAHFSSMVFGPARISIGNVQSPIGALALDSCYKEPVAVFCSLTAPSLKELAITTYIESPSQLAFPLLSFLGRSACTLTSLCLRTSLAEHDLLTISRVVACAQHCLSRHRLRQDRPNLSVHRRANHAWPCSEPRGACTSDLPHNSARGDILAGADRESACNSPLATNPIVRYTEFDSTPGDSAGAPCRG</sequence>
<dbReference type="Pfam" id="PF12937">
    <property type="entry name" value="F-box-like"/>
    <property type="match status" value="1"/>
</dbReference>
<comment type="caution">
    <text evidence="3">The sequence shown here is derived from an EMBL/GenBank/DDBJ whole genome shotgun (WGS) entry which is preliminary data.</text>
</comment>
<evidence type="ECO:0000259" key="2">
    <source>
        <dbReference type="Pfam" id="PF12937"/>
    </source>
</evidence>
<dbReference type="AlphaFoldDB" id="A0AAD7AP69"/>
<feature type="chain" id="PRO_5042191335" description="F-box domain-containing protein" evidence="1">
    <location>
        <begin position="17"/>
        <end position="480"/>
    </location>
</feature>
<name>A0AAD7AP69_9AGAR</name>
<feature type="non-terminal residue" evidence="3">
    <location>
        <position position="480"/>
    </location>
</feature>
<evidence type="ECO:0000313" key="3">
    <source>
        <dbReference type="EMBL" id="KAJ7364294.1"/>
    </source>
</evidence>
<protein>
    <recommendedName>
        <fullName evidence="2">F-box domain-containing protein</fullName>
    </recommendedName>
</protein>
<dbReference type="InterPro" id="IPR001810">
    <property type="entry name" value="F-box_dom"/>
</dbReference>
<dbReference type="EMBL" id="JARIHO010000003">
    <property type="protein sequence ID" value="KAJ7364294.1"/>
    <property type="molecule type" value="Genomic_DNA"/>
</dbReference>
<reference evidence="3" key="1">
    <citation type="submission" date="2023-03" db="EMBL/GenBank/DDBJ databases">
        <title>Massive genome expansion in bonnet fungi (Mycena s.s.) driven by repeated elements and novel gene families across ecological guilds.</title>
        <authorList>
            <consortium name="Lawrence Berkeley National Laboratory"/>
            <person name="Harder C.B."/>
            <person name="Miyauchi S."/>
            <person name="Viragh M."/>
            <person name="Kuo A."/>
            <person name="Thoen E."/>
            <person name="Andreopoulos B."/>
            <person name="Lu D."/>
            <person name="Skrede I."/>
            <person name="Drula E."/>
            <person name="Henrissat B."/>
            <person name="Morin E."/>
            <person name="Kohler A."/>
            <person name="Barry K."/>
            <person name="LaButti K."/>
            <person name="Morin E."/>
            <person name="Salamov A."/>
            <person name="Lipzen A."/>
            <person name="Mereny Z."/>
            <person name="Hegedus B."/>
            <person name="Baldrian P."/>
            <person name="Stursova M."/>
            <person name="Weitz H."/>
            <person name="Taylor A."/>
            <person name="Grigoriev I.V."/>
            <person name="Nagy L.G."/>
            <person name="Martin F."/>
            <person name="Kauserud H."/>
        </authorList>
    </citation>
    <scope>NUCLEOTIDE SEQUENCE</scope>
    <source>
        <strain evidence="3">CBHHK002</strain>
    </source>
</reference>
<accession>A0AAD7AP69</accession>
<dbReference type="Gene3D" id="1.20.1280.50">
    <property type="match status" value="1"/>
</dbReference>
<feature type="signal peptide" evidence="1">
    <location>
        <begin position="1"/>
        <end position="16"/>
    </location>
</feature>
<keyword evidence="1" id="KW-0732">Signal</keyword>
<evidence type="ECO:0000256" key="1">
    <source>
        <dbReference type="SAM" id="SignalP"/>
    </source>
</evidence>
<proteinExistence type="predicted"/>
<gene>
    <name evidence="3" type="ORF">DFH08DRAFT_270719</name>
</gene>
<feature type="domain" description="F-box" evidence="2">
    <location>
        <begin position="96"/>
        <end position="152"/>
    </location>
</feature>
<keyword evidence="4" id="KW-1185">Reference proteome</keyword>
<dbReference type="Proteomes" id="UP001218218">
    <property type="component" value="Unassembled WGS sequence"/>
</dbReference>
<evidence type="ECO:0000313" key="4">
    <source>
        <dbReference type="Proteomes" id="UP001218218"/>
    </source>
</evidence>
<organism evidence="3 4">
    <name type="scientific">Mycena albidolilacea</name>
    <dbReference type="NCBI Taxonomy" id="1033008"/>
    <lineage>
        <taxon>Eukaryota</taxon>
        <taxon>Fungi</taxon>
        <taxon>Dikarya</taxon>
        <taxon>Basidiomycota</taxon>
        <taxon>Agaricomycotina</taxon>
        <taxon>Agaricomycetes</taxon>
        <taxon>Agaricomycetidae</taxon>
        <taxon>Agaricales</taxon>
        <taxon>Marasmiineae</taxon>
        <taxon>Mycenaceae</taxon>
        <taxon>Mycena</taxon>
    </lineage>
</organism>